<dbReference type="Proteomes" id="UP001167160">
    <property type="component" value="Unassembled WGS sequence"/>
</dbReference>
<evidence type="ECO:0000313" key="1">
    <source>
        <dbReference type="EMBL" id="MCM2579752.1"/>
    </source>
</evidence>
<gene>
    <name evidence="1" type="ORF">M1E25_20790</name>
</gene>
<keyword evidence="2" id="KW-1185">Reference proteome</keyword>
<organism evidence="1 2">
    <name type="scientific">Streptomyces meridianus</name>
    <dbReference type="NCBI Taxonomy" id="2938945"/>
    <lineage>
        <taxon>Bacteria</taxon>
        <taxon>Bacillati</taxon>
        <taxon>Actinomycetota</taxon>
        <taxon>Actinomycetes</taxon>
        <taxon>Kitasatosporales</taxon>
        <taxon>Streptomycetaceae</taxon>
        <taxon>Streptomyces</taxon>
    </lineage>
</organism>
<dbReference type="RefSeq" id="WP_251417943.1">
    <property type="nucleotide sequence ID" value="NZ_JAMQGM010000046.1"/>
</dbReference>
<reference evidence="1" key="1">
    <citation type="journal article" date="2023" name="Int. J. Syst. Evol. Microbiol.">
        <title>Streptomyces meridianus sp. nov. isolated from brackish water of the Tagus estuary in Alcochete, Portugal.</title>
        <authorList>
            <person name="Santos J.D.N."/>
            <person name="Klimek D."/>
            <person name="Calusinska M."/>
            <person name="Lobo Da Cunha A."/>
            <person name="Catita J."/>
            <person name="Goncalves H."/>
            <person name="Gonzalez I."/>
            <person name="Reyes F."/>
            <person name="Lage O.M."/>
        </authorList>
    </citation>
    <scope>NUCLEOTIDE SEQUENCE</scope>
    <source>
        <strain evidence="1">MTZ3.1</strain>
    </source>
</reference>
<proteinExistence type="predicted"/>
<dbReference type="InterPro" id="IPR036906">
    <property type="entry name" value="ATPase_V1_fsu_sf"/>
</dbReference>
<dbReference type="EMBL" id="JAMQGM010000046">
    <property type="protein sequence ID" value="MCM2579752.1"/>
    <property type="molecule type" value="Genomic_DNA"/>
</dbReference>
<accession>A0ABT0XDG0</accession>
<dbReference type="SUPFAM" id="SSF159468">
    <property type="entry name" value="AtpF-like"/>
    <property type="match status" value="1"/>
</dbReference>
<protein>
    <submittedName>
        <fullName evidence="1">Uncharacterized protein</fullName>
    </submittedName>
</protein>
<name>A0ABT0XDG0_9ACTN</name>
<sequence length="75" mass="7553">MTVGSAAAIGEQVRVAGFGLTGVKVCVAEDPEAVRTAWADLPGSIELVVVTPAAARALSPAQRDGDRPLVAVLPS</sequence>
<comment type="caution">
    <text evidence="1">The sequence shown here is derived from an EMBL/GenBank/DDBJ whole genome shotgun (WGS) entry which is preliminary data.</text>
</comment>
<evidence type="ECO:0000313" key="2">
    <source>
        <dbReference type="Proteomes" id="UP001167160"/>
    </source>
</evidence>